<evidence type="ECO:0000259" key="2">
    <source>
        <dbReference type="Pfam" id="PF20152"/>
    </source>
</evidence>
<dbReference type="PANTHER" id="PTHR40465:SF1">
    <property type="entry name" value="DUF6534 DOMAIN-CONTAINING PROTEIN"/>
    <property type="match status" value="1"/>
</dbReference>
<dbReference type="KEGG" id="cput:CONPUDRAFT_137620"/>
<dbReference type="RefSeq" id="XP_007769345.1">
    <property type="nucleotide sequence ID" value="XM_007771155.1"/>
</dbReference>
<evidence type="ECO:0000313" key="4">
    <source>
        <dbReference type="Proteomes" id="UP000053558"/>
    </source>
</evidence>
<dbReference type="OrthoDB" id="2662484at2759"/>
<keyword evidence="4" id="KW-1185">Reference proteome</keyword>
<dbReference type="AlphaFoldDB" id="A0A5M3MMI5"/>
<accession>A0A5M3MMI5</accession>
<keyword evidence="1" id="KW-0472">Membrane</keyword>
<comment type="caution">
    <text evidence="3">The sequence shown here is derived from an EMBL/GenBank/DDBJ whole genome shotgun (WGS) entry which is preliminary data.</text>
</comment>
<sequence length="222" mass="24525">MFVMCVSLLQAAMVSYGGIKFGLIPDMTAPDPIPFYIPIWLAGCLVCDLVITIYMTIILLQGRTMQVFRNTRSLSVKLIKMSIETGLVTTTGAVIELVLAIRWRVTMYHLAMFFVVSKLYANCVVATLNSRLILTSNVDKSQSVAMWPEAAPPGSGLRSRSGTHSLHYEQPWDAAGVNASGHRDRPNMIEMHDTVEANIELSNINHQEDADSGPDKRVLLEA</sequence>
<gene>
    <name evidence="3" type="ORF">CONPUDRAFT_137620</name>
</gene>
<evidence type="ECO:0000313" key="3">
    <source>
        <dbReference type="EMBL" id="EIW80388.1"/>
    </source>
</evidence>
<evidence type="ECO:0000256" key="1">
    <source>
        <dbReference type="SAM" id="Phobius"/>
    </source>
</evidence>
<keyword evidence="1" id="KW-0812">Transmembrane</keyword>
<reference evidence="4" key="1">
    <citation type="journal article" date="2012" name="Science">
        <title>The Paleozoic origin of enzymatic lignin decomposition reconstructed from 31 fungal genomes.</title>
        <authorList>
            <person name="Floudas D."/>
            <person name="Binder M."/>
            <person name="Riley R."/>
            <person name="Barry K."/>
            <person name="Blanchette R.A."/>
            <person name="Henrissat B."/>
            <person name="Martinez A.T."/>
            <person name="Otillar R."/>
            <person name="Spatafora J.W."/>
            <person name="Yadav J.S."/>
            <person name="Aerts A."/>
            <person name="Benoit I."/>
            <person name="Boyd A."/>
            <person name="Carlson A."/>
            <person name="Copeland A."/>
            <person name="Coutinho P.M."/>
            <person name="de Vries R.P."/>
            <person name="Ferreira P."/>
            <person name="Findley K."/>
            <person name="Foster B."/>
            <person name="Gaskell J."/>
            <person name="Glotzer D."/>
            <person name="Gorecki P."/>
            <person name="Heitman J."/>
            <person name="Hesse C."/>
            <person name="Hori C."/>
            <person name="Igarashi K."/>
            <person name="Jurgens J.A."/>
            <person name="Kallen N."/>
            <person name="Kersten P."/>
            <person name="Kohler A."/>
            <person name="Kuees U."/>
            <person name="Kumar T.K.A."/>
            <person name="Kuo A."/>
            <person name="LaButti K."/>
            <person name="Larrondo L.F."/>
            <person name="Lindquist E."/>
            <person name="Ling A."/>
            <person name="Lombard V."/>
            <person name="Lucas S."/>
            <person name="Lundell T."/>
            <person name="Martin R."/>
            <person name="McLaughlin D.J."/>
            <person name="Morgenstern I."/>
            <person name="Morin E."/>
            <person name="Murat C."/>
            <person name="Nagy L.G."/>
            <person name="Nolan M."/>
            <person name="Ohm R.A."/>
            <person name="Patyshakuliyeva A."/>
            <person name="Rokas A."/>
            <person name="Ruiz-Duenas F.J."/>
            <person name="Sabat G."/>
            <person name="Salamov A."/>
            <person name="Samejima M."/>
            <person name="Schmutz J."/>
            <person name="Slot J.C."/>
            <person name="St John F."/>
            <person name="Stenlid J."/>
            <person name="Sun H."/>
            <person name="Sun S."/>
            <person name="Syed K."/>
            <person name="Tsang A."/>
            <person name="Wiebenga A."/>
            <person name="Young D."/>
            <person name="Pisabarro A."/>
            <person name="Eastwood D.C."/>
            <person name="Martin F."/>
            <person name="Cullen D."/>
            <person name="Grigoriev I.V."/>
            <person name="Hibbett D.S."/>
        </authorList>
    </citation>
    <scope>NUCLEOTIDE SEQUENCE [LARGE SCALE GENOMIC DNA]</scope>
    <source>
        <strain evidence="4">RWD-64-598 SS2</strain>
    </source>
</reference>
<organism evidence="3 4">
    <name type="scientific">Coniophora puteana (strain RWD-64-598)</name>
    <name type="common">Brown rot fungus</name>
    <dbReference type="NCBI Taxonomy" id="741705"/>
    <lineage>
        <taxon>Eukaryota</taxon>
        <taxon>Fungi</taxon>
        <taxon>Dikarya</taxon>
        <taxon>Basidiomycota</taxon>
        <taxon>Agaricomycotina</taxon>
        <taxon>Agaricomycetes</taxon>
        <taxon>Agaricomycetidae</taxon>
        <taxon>Boletales</taxon>
        <taxon>Coniophorineae</taxon>
        <taxon>Coniophoraceae</taxon>
        <taxon>Coniophora</taxon>
    </lineage>
</organism>
<proteinExistence type="predicted"/>
<dbReference type="Proteomes" id="UP000053558">
    <property type="component" value="Unassembled WGS sequence"/>
</dbReference>
<dbReference type="PANTHER" id="PTHR40465">
    <property type="entry name" value="CHROMOSOME 1, WHOLE GENOME SHOTGUN SEQUENCE"/>
    <property type="match status" value="1"/>
</dbReference>
<dbReference type="InterPro" id="IPR045339">
    <property type="entry name" value="DUF6534"/>
</dbReference>
<name>A0A5M3MMI5_CONPW</name>
<feature type="transmembrane region" description="Helical" evidence="1">
    <location>
        <begin position="33"/>
        <end position="60"/>
    </location>
</feature>
<dbReference type="GeneID" id="19201055"/>
<feature type="transmembrane region" description="Helical" evidence="1">
    <location>
        <begin position="81"/>
        <end position="101"/>
    </location>
</feature>
<keyword evidence="1" id="KW-1133">Transmembrane helix</keyword>
<dbReference type="EMBL" id="JH711579">
    <property type="protein sequence ID" value="EIW80388.1"/>
    <property type="molecule type" value="Genomic_DNA"/>
</dbReference>
<protein>
    <recommendedName>
        <fullName evidence="2">DUF6534 domain-containing protein</fullName>
    </recommendedName>
</protein>
<dbReference type="Pfam" id="PF20152">
    <property type="entry name" value="DUF6534"/>
    <property type="match status" value="1"/>
</dbReference>
<feature type="domain" description="DUF6534" evidence="2">
    <location>
        <begin position="45"/>
        <end position="131"/>
    </location>
</feature>